<organism evidence="2 3">
    <name type="scientific">Chryseobacterium caseinilyticum</name>
    <dbReference type="NCBI Taxonomy" id="2771428"/>
    <lineage>
        <taxon>Bacteria</taxon>
        <taxon>Pseudomonadati</taxon>
        <taxon>Bacteroidota</taxon>
        <taxon>Flavobacteriia</taxon>
        <taxon>Flavobacteriales</taxon>
        <taxon>Weeksellaceae</taxon>
        <taxon>Chryseobacterium group</taxon>
        <taxon>Chryseobacterium</taxon>
    </lineage>
</organism>
<dbReference type="PROSITE" id="PS51257">
    <property type="entry name" value="PROKAR_LIPOPROTEIN"/>
    <property type="match status" value="1"/>
</dbReference>
<proteinExistence type="predicted"/>
<dbReference type="EMBL" id="JACYFS010000002">
    <property type="protein sequence ID" value="MBD8082627.1"/>
    <property type="molecule type" value="Genomic_DNA"/>
</dbReference>
<feature type="chain" id="PRO_5047485192" description="Lipoprotein" evidence="1">
    <location>
        <begin position="19"/>
        <end position="184"/>
    </location>
</feature>
<sequence>MKNLIFYLSLSLLSVSCAGFKNIHPAESVIGKNVVDNIDGTYRNLPSSGNGFYVQALTDVFDRNTNMFSWKEKYVGEHTKVKLQMINNKRLNVMIFQDEKILFNKNLRVKLKNDGYLHLKEKRLMIDGIPLVLGGWNIQKSRLRIDESNNLIVESKYFFCNGFAVVMSDWKTLHYTLTFEKQKP</sequence>
<evidence type="ECO:0008006" key="4">
    <source>
        <dbReference type="Google" id="ProtNLM"/>
    </source>
</evidence>
<dbReference type="Proteomes" id="UP000637299">
    <property type="component" value="Unassembled WGS sequence"/>
</dbReference>
<keyword evidence="3" id="KW-1185">Reference proteome</keyword>
<dbReference type="RefSeq" id="WP_191736624.1">
    <property type="nucleotide sequence ID" value="NZ_JACYFS010000002.1"/>
</dbReference>
<evidence type="ECO:0000256" key="1">
    <source>
        <dbReference type="SAM" id="SignalP"/>
    </source>
</evidence>
<name>A0ABR8ZBK0_9FLAO</name>
<evidence type="ECO:0000313" key="2">
    <source>
        <dbReference type="EMBL" id="MBD8082627.1"/>
    </source>
</evidence>
<accession>A0ABR8ZBK0</accession>
<gene>
    <name evidence="2" type="ORF">IC610_09375</name>
</gene>
<keyword evidence="1" id="KW-0732">Signal</keyword>
<feature type="signal peptide" evidence="1">
    <location>
        <begin position="1"/>
        <end position="18"/>
    </location>
</feature>
<reference evidence="2 3" key="1">
    <citation type="submission" date="2020-09" db="EMBL/GenBank/DDBJ databases">
        <title>Genome seq and assembly of Chryseobacterium sp.</title>
        <authorList>
            <person name="Chhetri G."/>
        </authorList>
    </citation>
    <scope>NUCLEOTIDE SEQUENCE [LARGE SCALE GENOMIC DNA]</scope>
    <source>
        <strain evidence="2 3">GCR10</strain>
    </source>
</reference>
<evidence type="ECO:0000313" key="3">
    <source>
        <dbReference type="Proteomes" id="UP000637299"/>
    </source>
</evidence>
<protein>
    <recommendedName>
        <fullName evidence="4">Lipoprotein</fullName>
    </recommendedName>
</protein>
<comment type="caution">
    <text evidence="2">The sequence shown here is derived from an EMBL/GenBank/DDBJ whole genome shotgun (WGS) entry which is preliminary data.</text>
</comment>